<evidence type="ECO:0000259" key="1">
    <source>
        <dbReference type="Pfam" id="PF06568"/>
    </source>
</evidence>
<dbReference type="Pfam" id="PF06568">
    <property type="entry name" value="YjiS-like"/>
    <property type="match status" value="1"/>
</dbReference>
<sequence>MTAFANAYSTPIAEQNGILGKVGAAFQRLQENRDRRAIYRRTVRELNDLTNRDLDDLGINRSMISSIAYDAAWGDTK</sequence>
<keyword evidence="3" id="KW-1185">Reference proteome</keyword>
<dbReference type="EMBL" id="JAKZEU010000003">
    <property type="protein sequence ID" value="MCQ0970803.1"/>
    <property type="molecule type" value="Genomic_DNA"/>
</dbReference>
<gene>
    <name evidence="2" type="ORF">MLD63_10235</name>
</gene>
<comment type="caution">
    <text evidence="2">The sequence shown here is derived from an EMBL/GenBank/DDBJ whole genome shotgun (WGS) entry which is preliminary data.</text>
</comment>
<evidence type="ECO:0000313" key="3">
    <source>
        <dbReference type="Proteomes" id="UP001203945"/>
    </source>
</evidence>
<feature type="domain" description="YjiS-like" evidence="1">
    <location>
        <begin position="35"/>
        <end position="64"/>
    </location>
</feature>
<protein>
    <submittedName>
        <fullName evidence="2">DUF1127 domain-containing protein</fullName>
    </submittedName>
</protein>
<dbReference type="InterPro" id="IPR009506">
    <property type="entry name" value="YjiS-like"/>
</dbReference>
<reference evidence="2 3" key="1">
    <citation type="submission" date="2022-03" db="EMBL/GenBank/DDBJ databases">
        <authorList>
            <person name="He Y."/>
        </authorList>
    </citation>
    <scope>NUCLEOTIDE SEQUENCE [LARGE SCALE GENOMIC DNA]</scope>
    <source>
        <strain evidence="2 3">TK19116</strain>
    </source>
</reference>
<evidence type="ECO:0000313" key="2">
    <source>
        <dbReference type="EMBL" id="MCQ0970803.1"/>
    </source>
</evidence>
<proteinExistence type="predicted"/>
<dbReference type="Proteomes" id="UP001203945">
    <property type="component" value="Unassembled WGS sequence"/>
</dbReference>
<organism evidence="2 3">
    <name type="scientific">Paracoccus albicereus</name>
    <dbReference type="NCBI Taxonomy" id="2922394"/>
    <lineage>
        <taxon>Bacteria</taxon>
        <taxon>Pseudomonadati</taxon>
        <taxon>Pseudomonadota</taxon>
        <taxon>Alphaproteobacteria</taxon>
        <taxon>Rhodobacterales</taxon>
        <taxon>Paracoccaceae</taxon>
        <taxon>Paracoccus</taxon>
    </lineage>
</organism>
<name>A0ABT1MU04_9RHOB</name>
<dbReference type="RefSeq" id="WP_255329814.1">
    <property type="nucleotide sequence ID" value="NZ_JAKZEU010000003.1"/>
</dbReference>
<accession>A0ABT1MU04</accession>